<dbReference type="FunFam" id="3.40.80.10:FF:000001">
    <property type="entry name" value="Peptidoglycan recognition protein 1"/>
    <property type="match status" value="1"/>
</dbReference>
<evidence type="ECO:0000313" key="6">
    <source>
        <dbReference type="EMBL" id="BAG31899.1"/>
    </source>
</evidence>
<dbReference type="PANTHER" id="PTHR11022:SF41">
    <property type="entry name" value="PEPTIDOGLYCAN-RECOGNITION PROTEIN LC-RELATED"/>
    <property type="match status" value="1"/>
</dbReference>
<dbReference type="InterPro" id="IPR036505">
    <property type="entry name" value="Amidase/PGRP_sf"/>
</dbReference>
<comment type="similarity">
    <text evidence="1">Belongs to the N-acetylmuramoyl-L-alanine amidase 2 family.</text>
</comment>
<dbReference type="InterPro" id="IPR002502">
    <property type="entry name" value="Amidase_domain"/>
</dbReference>
<keyword evidence="3" id="KW-0732">Signal</keyword>
<dbReference type="InterPro" id="IPR015510">
    <property type="entry name" value="PGRP"/>
</dbReference>
<organism evidence="6">
    <name type="scientific">Magallana gigas</name>
    <name type="common">Pacific oyster</name>
    <name type="synonym">Crassostrea gigas</name>
    <dbReference type="NCBI Taxonomy" id="29159"/>
    <lineage>
        <taxon>Eukaryota</taxon>
        <taxon>Metazoa</taxon>
        <taxon>Spiralia</taxon>
        <taxon>Lophotrochozoa</taxon>
        <taxon>Mollusca</taxon>
        <taxon>Bivalvia</taxon>
        <taxon>Autobranchia</taxon>
        <taxon>Pteriomorphia</taxon>
        <taxon>Ostreida</taxon>
        <taxon>Ostreoidea</taxon>
        <taxon>Ostreidae</taxon>
        <taxon>Magallana</taxon>
    </lineage>
</organism>
<proteinExistence type="evidence at transcript level"/>
<dbReference type="GO" id="GO:0009253">
    <property type="term" value="P:peptidoglycan catabolic process"/>
    <property type="evidence" value="ECO:0007669"/>
    <property type="project" value="InterPro"/>
</dbReference>
<sequence length="236" mass="25566">MMIALLCFASLVVPALGSDAPCHNTGGTCQDDHLHCSGGYVSGLCSGGTHRRCCTSHSSSGTDSGMCSNVKIYSRATWGARHPKSVTTMHTPASLFFVHHTEGSFCHDFTSCAAQARGIQNYHMDSRGWSDVGYSFLVGEDGAVYEGRGWHHVGAHTQGYNSRGFAASVMGSYMHRKPNDAALNAIKNLIQCGISHGYITSSYHLYGHRDVGSTDCPGDALYHEIRTWPHYSFVKP</sequence>
<dbReference type="GO" id="GO:0008745">
    <property type="term" value="F:N-acetylmuramoyl-L-alanine amidase activity"/>
    <property type="evidence" value="ECO:0007669"/>
    <property type="project" value="InterPro"/>
</dbReference>
<dbReference type="SUPFAM" id="SSF55846">
    <property type="entry name" value="N-acetylmuramoyl-L-alanine amidase-like"/>
    <property type="match status" value="1"/>
</dbReference>
<evidence type="ECO:0000259" key="4">
    <source>
        <dbReference type="SMART" id="SM00644"/>
    </source>
</evidence>
<evidence type="ECO:0000256" key="2">
    <source>
        <dbReference type="ARBA" id="ARBA00022859"/>
    </source>
</evidence>
<dbReference type="InterPro" id="IPR006619">
    <property type="entry name" value="PGRP_domain_met/bac"/>
</dbReference>
<dbReference type="SMART" id="SM00701">
    <property type="entry name" value="PGRP"/>
    <property type="match status" value="1"/>
</dbReference>
<feature type="domain" description="Peptidoglycan recognition protein family" evidence="5">
    <location>
        <begin position="70"/>
        <end position="212"/>
    </location>
</feature>
<dbReference type="GO" id="GO:0002376">
    <property type="term" value="P:immune system process"/>
    <property type="evidence" value="ECO:0007669"/>
    <property type="project" value="UniProtKB-KW"/>
</dbReference>
<evidence type="ECO:0000256" key="1">
    <source>
        <dbReference type="ARBA" id="ARBA00007553"/>
    </source>
</evidence>
<dbReference type="HOGENOM" id="CLU_037559_3_0_1"/>
<dbReference type="GO" id="GO:0008270">
    <property type="term" value="F:zinc ion binding"/>
    <property type="evidence" value="ECO:0007669"/>
    <property type="project" value="InterPro"/>
</dbReference>
<dbReference type="EMBL" id="AB425338">
    <property type="protein sequence ID" value="BAG31899.1"/>
    <property type="molecule type" value="mRNA"/>
</dbReference>
<evidence type="ECO:0000256" key="3">
    <source>
        <dbReference type="SAM" id="SignalP"/>
    </source>
</evidence>
<protein>
    <submittedName>
        <fullName evidence="6">Peptidoglycan recognition protein S3</fullName>
    </submittedName>
</protein>
<dbReference type="PANTHER" id="PTHR11022">
    <property type="entry name" value="PEPTIDOGLYCAN RECOGNITION PROTEIN"/>
    <property type="match status" value="1"/>
</dbReference>
<dbReference type="SMART" id="SM00644">
    <property type="entry name" value="Ami_2"/>
    <property type="match status" value="1"/>
</dbReference>
<dbReference type="AlphaFoldDB" id="B2DEU6"/>
<accession>B2DEU6</accession>
<name>B2DEU6_MAGGI</name>
<reference evidence="6" key="1">
    <citation type="journal article" date="2008" name="Comp. Biochem. Physiol. B, Biochem. Mol. Biol.">
        <title>Distribution of multiple peptidoglycan recognition proteins in the tissues of Pacific oyster, Crassostrea gigas.</title>
        <authorList>
            <person name="Itoh N."/>
            <person name="Takahashi K.G."/>
        </authorList>
    </citation>
    <scope>NUCLEOTIDE SEQUENCE</scope>
</reference>
<feature type="signal peptide" evidence="3">
    <location>
        <begin position="1"/>
        <end position="17"/>
    </location>
</feature>
<dbReference type="CDD" id="cd06583">
    <property type="entry name" value="PGRP"/>
    <property type="match status" value="1"/>
</dbReference>
<feature type="domain" description="N-acetylmuramoyl-L-alanine amidase" evidence="4">
    <location>
        <begin position="80"/>
        <end position="218"/>
    </location>
</feature>
<feature type="chain" id="PRO_5002776168" evidence="3">
    <location>
        <begin position="18"/>
        <end position="236"/>
    </location>
</feature>
<dbReference type="Pfam" id="PF01510">
    <property type="entry name" value="Amidase_2"/>
    <property type="match status" value="1"/>
</dbReference>
<keyword evidence="2" id="KW-0391">Immunity</keyword>
<evidence type="ECO:0000259" key="5">
    <source>
        <dbReference type="SMART" id="SM00701"/>
    </source>
</evidence>
<dbReference type="Gene3D" id="3.40.80.10">
    <property type="entry name" value="Peptidoglycan recognition protein-like"/>
    <property type="match status" value="1"/>
</dbReference>
<gene>
    <name evidence="6" type="primary">pgrp_s3</name>
</gene>